<evidence type="ECO:0000313" key="4">
    <source>
        <dbReference type="Proteomes" id="UP000184330"/>
    </source>
</evidence>
<proteinExistence type="predicted"/>
<dbReference type="EMBL" id="FJOG01000008">
    <property type="protein sequence ID" value="CZR56647.1"/>
    <property type="molecule type" value="Genomic_DNA"/>
</dbReference>
<feature type="chain" id="PRO_5013199664" description="Fungal N-terminal domain-containing protein" evidence="2">
    <location>
        <begin position="19"/>
        <end position="596"/>
    </location>
</feature>
<evidence type="ECO:0000256" key="2">
    <source>
        <dbReference type="SAM" id="SignalP"/>
    </source>
</evidence>
<accession>A0A1L7WV53</accession>
<dbReference type="OrthoDB" id="4493271at2759"/>
<sequence>MDPITLYGGLSLLTSSLATIVNVALDTKDGRKTLHSTLKELPILFDLLEEMREGVLKTEFLILCLTQRGLIPGFQRGHEGFSGLRKKLSGSDTFYSKLVDEEFKLPPRKEHRSLKEKFNLLNLDSLIQAVKMFKDSVLLLRHIAMDFKTHHLLYSQTSDQQAVLEELQTMHTTLKQPPNTINEDITCQGEPNGVIAEEATTRSQDHQPASWRGFRPNGTTRHSLGALSTISKRSNSLQYSSKTSESKLPEPEIHPTLFNVVVAIPDPGLTPETALRPQYICARTKLDTGSKRNLISERMVSQYRFEYLKRKLDRREERAVGDGKSTTSSECTIELTWYNTHDTMRSYRTMFYVVAPDIFDLLLGEEHFRHNGVPGYTTEYCLGFFELIKRPRGKSRNEKTLMKTAEAQAKEKLQHEREAVAASAHASPVAAISLGRPGGHSATTDVLRRTEQQIISDDRSTGLTPVPEQSPEQDRRDTFMTPAIATHLPKLAGKSVAQQEITNASTSLSPHSEISSTAVKDTGRQINATPSLNASVQTIEGSDPVTPNEERPEKELFLTLSSAVNGIDLVTTTKLEGNQDISTVPIAGSSLQTSSE</sequence>
<organism evidence="3 4">
    <name type="scientific">Phialocephala subalpina</name>
    <dbReference type="NCBI Taxonomy" id="576137"/>
    <lineage>
        <taxon>Eukaryota</taxon>
        <taxon>Fungi</taxon>
        <taxon>Dikarya</taxon>
        <taxon>Ascomycota</taxon>
        <taxon>Pezizomycotina</taxon>
        <taxon>Leotiomycetes</taxon>
        <taxon>Helotiales</taxon>
        <taxon>Mollisiaceae</taxon>
        <taxon>Phialocephala</taxon>
        <taxon>Phialocephala fortinii species complex</taxon>
    </lineage>
</organism>
<feature type="region of interest" description="Disordered" evidence="1">
    <location>
        <begin position="454"/>
        <end position="475"/>
    </location>
</feature>
<feature type="signal peptide" evidence="2">
    <location>
        <begin position="1"/>
        <end position="18"/>
    </location>
</feature>
<evidence type="ECO:0000313" key="3">
    <source>
        <dbReference type="EMBL" id="CZR56647.1"/>
    </source>
</evidence>
<keyword evidence="4" id="KW-1185">Reference proteome</keyword>
<name>A0A1L7WV53_9HELO</name>
<evidence type="ECO:0008006" key="5">
    <source>
        <dbReference type="Google" id="ProtNLM"/>
    </source>
</evidence>
<evidence type="ECO:0000256" key="1">
    <source>
        <dbReference type="SAM" id="MobiDB-lite"/>
    </source>
</evidence>
<gene>
    <name evidence="3" type="ORF">PAC_06536</name>
</gene>
<keyword evidence="2" id="KW-0732">Signal</keyword>
<feature type="region of interest" description="Disordered" evidence="1">
    <location>
        <begin position="199"/>
        <end position="223"/>
    </location>
</feature>
<reference evidence="3 4" key="1">
    <citation type="submission" date="2016-03" db="EMBL/GenBank/DDBJ databases">
        <authorList>
            <person name="Ploux O."/>
        </authorList>
    </citation>
    <scope>NUCLEOTIDE SEQUENCE [LARGE SCALE GENOMIC DNA]</scope>
    <source>
        <strain evidence="3 4">UAMH 11012</strain>
    </source>
</reference>
<protein>
    <recommendedName>
        <fullName evidence="5">Fungal N-terminal domain-containing protein</fullName>
    </recommendedName>
</protein>
<dbReference type="AlphaFoldDB" id="A0A1L7WV53"/>
<dbReference type="Proteomes" id="UP000184330">
    <property type="component" value="Unassembled WGS sequence"/>
</dbReference>